<dbReference type="Pfam" id="PF06041">
    <property type="entry name" value="DUF924"/>
    <property type="match status" value="1"/>
</dbReference>
<organism evidence="1">
    <name type="scientific">Strombidium rassoulzadegani</name>
    <dbReference type="NCBI Taxonomy" id="1082188"/>
    <lineage>
        <taxon>Eukaryota</taxon>
        <taxon>Sar</taxon>
        <taxon>Alveolata</taxon>
        <taxon>Ciliophora</taxon>
        <taxon>Intramacronucleata</taxon>
        <taxon>Spirotrichea</taxon>
        <taxon>Oligotrichia</taxon>
        <taxon>Strombidiidae</taxon>
        <taxon>Strombidium</taxon>
    </lineage>
</organism>
<dbReference type="Gene3D" id="1.20.58.320">
    <property type="entry name" value="TPR-like"/>
    <property type="match status" value="1"/>
</dbReference>
<name>A0A7S3CMF1_9SPIT</name>
<proteinExistence type="predicted"/>
<sequence length="156" mass="18280">MYKEWESSHEGRLALIILCDQLSRSFFRGKKEALMFDHIALSVTKRIISRSSEFNRYKLIERLFVILPLMHSENVDDCELSLRLLQSSIDYAELNHYDDVVTQLLQLKEAAMQFVLMQKAFGRFPHRNHYLGRQTTDEELVFIQTGQIPEISKSPS</sequence>
<dbReference type="Gene3D" id="1.25.40.10">
    <property type="entry name" value="Tetratricopeptide repeat domain"/>
    <property type="match status" value="1"/>
</dbReference>
<dbReference type="InterPro" id="IPR010323">
    <property type="entry name" value="DUF924"/>
</dbReference>
<dbReference type="AlphaFoldDB" id="A0A7S3CMF1"/>
<reference evidence="1" key="1">
    <citation type="submission" date="2021-01" db="EMBL/GenBank/DDBJ databases">
        <authorList>
            <person name="Corre E."/>
            <person name="Pelletier E."/>
            <person name="Niang G."/>
            <person name="Scheremetjew M."/>
            <person name="Finn R."/>
            <person name="Kale V."/>
            <person name="Holt S."/>
            <person name="Cochrane G."/>
            <person name="Meng A."/>
            <person name="Brown T."/>
            <person name="Cohen L."/>
        </authorList>
    </citation>
    <scope>NUCLEOTIDE SEQUENCE</scope>
    <source>
        <strain evidence="1">Ras09</strain>
    </source>
</reference>
<dbReference type="InterPro" id="IPR011990">
    <property type="entry name" value="TPR-like_helical_dom_sf"/>
</dbReference>
<dbReference type="SUPFAM" id="SSF48452">
    <property type="entry name" value="TPR-like"/>
    <property type="match status" value="1"/>
</dbReference>
<accession>A0A7S3CMF1</accession>
<gene>
    <name evidence="1" type="ORF">SRAS04492_LOCUS2342</name>
</gene>
<protein>
    <submittedName>
        <fullName evidence="1">Uncharacterized protein</fullName>
    </submittedName>
</protein>
<evidence type="ECO:0000313" key="1">
    <source>
        <dbReference type="EMBL" id="CAE0230548.1"/>
    </source>
</evidence>
<dbReference type="EMBL" id="HBIA01004473">
    <property type="protein sequence ID" value="CAE0230548.1"/>
    <property type="molecule type" value="Transcribed_RNA"/>
</dbReference>